<dbReference type="Proteomes" id="UP000187209">
    <property type="component" value="Unassembled WGS sequence"/>
</dbReference>
<protein>
    <recommendedName>
        <fullName evidence="1">FBA domain-containing protein</fullName>
    </recommendedName>
</protein>
<feature type="domain" description="FBA" evidence="1">
    <location>
        <begin position="75"/>
        <end position="254"/>
    </location>
</feature>
<accession>A0A1R2C6N5</accession>
<dbReference type="Gene3D" id="2.60.120.260">
    <property type="entry name" value="Galactose-binding domain-like"/>
    <property type="match status" value="1"/>
</dbReference>
<sequence>MDESHRLFIFKRASEFLNPKEIGNLLCLSKSHYEHLKHSEVCLYLLINFLSTLFQRKVTSETYISDFEEYSGIKLSSIVEIPRICYVQNLIKNPNGALGFDHWEKEDDGDGWCIENYFTFNNSKTIFVGSYEECSLSVNIELSPFTGLKLFGRKAKLVVGSPVKRRWDCGNTVSLKVIIENNLNESRKSEKTVVPKYFEQVEREFSCPWELLGINMELEQNDTIAKICFYGKDEKWWAGNYGPRLGYCFARVYYY</sequence>
<dbReference type="OrthoDB" id="1107553at2759"/>
<dbReference type="AlphaFoldDB" id="A0A1R2C6N5"/>
<dbReference type="PROSITE" id="PS51114">
    <property type="entry name" value="FBA"/>
    <property type="match status" value="1"/>
</dbReference>
<dbReference type="EMBL" id="MPUH01000262">
    <property type="protein sequence ID" value="OMJ84649.1"/>
    <property type="molecule type" value="Genomic_DNA"/>
</dbReference>
<gene>
    <name evidence="2" type="ORF">SteCoe_14166</name>
</gene>
<comment type="caution">
    <text evidence="2">The sequence shown here is derived from an EMBL/GenBank/DDBJ whole genome shotgun (WGS) entry which is preliminary data.</text>
</comment>
<evidence type="ECO:0000313" key="3">
    <source>
        <dbReference type="Proteomes" id="UP000187209"/>
    </source>
</evidence>
<evidence type="ECO:0000259" key="1">
    <source>
        <dbReference type="PROSITE" id="PS51114"/>
    </source>
</evidence>
<evidence type="ECO:0000313" key="2">
    <source>
        <dbReference type="EMBL" id="OMJ84649.1"/>
    </source>
</evidence>
<keyword evidence="3" id="KW-1185">Reference proteome</keyword>
<reference evidence="2 3" key="1">
    <citation type="submission" date="2016-11" db="EMBL/GenBank/DDBJ databases">
        <title>The macronuclear genome of Stentor coeruleus: a giant cell with tiny introns.</title>
        <authorList>
            <person name="Slabodnick M."/>
            <person name="Ruby J.G."/>
            <person name="Reiff S.B."/>
            <person name="Swart E.C."/>
            <person name="Gosai S."/>
            <person name="Prabakaran S."/>
            <person name="Witkowska E."/>
            <person name="Larue G.E."/>
            <person name="Fisher S."/>
            <person name="Freeman R.M."/>
            <person name="Gunawardena J."/>
            <person name="Chu W."/>
            <person name="Stover N.A."/>
            <person name="Gregory B.D."/>
            <person name="Nowacki M."/>
            <person name="Derisi J."/>
            <person name="Roy S.W."/>
            <person name="Marshall W.F."/>
            <person name="Sood P."/>
        </authorList>
    </citation>
    <scope>NUCLEOTIDE SEQUENCE [LARGE SCALE GENOMIC DNA]</scope>
    <source>
        <strain evidence="2">WM001</strain>
    </source>
</reference>
<name>A0A1R2C6N5_9CILI</name>
<organism evidence="2 3">
    <name type="scientific">Stentor coeruleus</name>
    <dbReference type="NCBI Taxonomy" id="5963"/>
    <lineage>
        <taxon>Eukaryota</taxon>
        <taxon>Sar</taxon>
        <taxon>Alveolata</taxon>
        <taxon>Ciliophora</taxon>
        <taxon>Postciliodesmatophora</taxon>
        <taxon>Heterotrichea</taxon>
        <taxon>Heterotrichida</taxon>
        <taxon>Stentoridae</taxon>
        <taxon>Stentor</taxon>
    </lineage>
</organism>
<dbReference type="InterPro" id="IPR007397">
    <property type="entry name" value="F-box-assoc_dom"/>
</dbReference>
<proteinExistence type="predicted"/>